<dbReference type="GeneID" id="116300282"/>
<evidence type="ECO:0000256" key="2">
    <source>
        <dbReference type="ARBA" id="ARBA00022690"/>
    </source>
</evidence>
<dbReference type="PANTHER" id="PTHR33091:SF29">
    <property type="entry name" value="SUBTILISIN INHIBITOR 1"/>
    <property type="match status" value="1"/>
</dbReference>
<evidence type="ECO:0000256" key="3">
    <source>
        <dbReference type="ARBA" id="ARBA00022900"/>
    </source>
</evidence>
<dbReference type="GO" id="GO:0004867">
    <property type="term" value="F:serine-type endopeptidase inhibitor activity"/>
    <property type="evidence" value="ECO:0007669"/>
    <property type="project" value="UniProtKB-KW"/>
</dbReference>
<evidence type="ECO:0000313" key="4">
    <source>
        <dbReference type="Proteomes" id="UP000515163"/>
    </source>
</evidence>
<dbReference type="PANTHER" id="PTHR33091">
    <property type="entry name" value="PROTEIN, PUTATIVE, EXPRESSED-RELATED"/>
    <property type="match status" value="1"/>
</dbReference>
<proteinExistence type="inferred from homology"/>
<comment type="similarity">
    <text evidence="1">Belongs to the protease inhibitor I13 (potato type I serine protease inhibitor) family.</text>
</comment>
<dbReference type="Pfam" id="PF00280">
    <property type="entry name" value="potato_inhibit"/>
    <property type="match status" value="1"/>
</dbReference>
<reference evidence="5" key="1">
    <citation type="submission" date="2025-08" db="UniProtKB">
        <authorList>
            <consortium name="RefSeq"/>
        </authorList>
    </citation>
    <scope>IDENTIFICATION</scope>
    <source>
        <tissue evidence="5">Tentacle</tissue>
    </source>
</reference>
<dbReference type="KEGG" id="aten:116300282"/>
<dbReference type="InParanoid" id="A0A6P8I8T5"/>
<dbReference type="PROSITE" id="PS00285">
    <property type="entry name" value="POTATO_INHIBITOR"/>
    <property type="match status" value="1"/>
</dbReference>
<name>A0A6P8I8T5_ACTTE</name>
<dbReference type="InterPro" id="IPR000864">
    <property type="entry name" value="Prot_inh_pot1"/>
</dbReference>
<protein>
    <submittedName>
        <fullName evidence="5">Subtilisin inhibitor CLSI-I-like</fullName>
    </submittedName>
</protein>
<dbReference type="InterPro" id="IPR036354">
    <property type="entry name" value="Prot_inh_pot1_sf"/>
</dbReference>
<organism evidence="4 5">
    <name type="scientific">Actinia tenebrosa</name>
    <name type="common">Australian red waratah sea anemone</name>
    <dbReference type="NCBI Taxonomy" id="6105"/>
    <lineage>
        <taxon>Eukaryota</taxon>
        <taxon>Metazoa</taxon>
        <taxon>Cnidaria</taxon>
        <taxon>Anthozoa</taxon>
        <taxon>Hexacorallia</taxon>
        <taxon>Actiniaria</taxon>
        <taxon>Actiniidae</taxon>
        <taxon>Actinia</taxon>
    </lineage>
</organism>
<dbReference type="Gene3D" id="3.30.10.10">
    <property type="entry name" value="Trypsin Inhibitor V, subunit A"/>
    <property type="match status" value="1"/>
</dbReference>
<sequence length="81" mass="9383">MAEKLNFKFRRKEVPKEPKTKWPELIGKDAEEAVTVIDREHPGLKIQIIPDKSFISKIQEPNCVRLFVDARQRVTVLPKTG</sequence>
<dbReference type="RefSeq" id="XP_031564979.1">
    <property type="nucleotide sequence ID" value="XM_031709119.1"/>
</dbReference>
<keyword evidence="3" id="KW-0722">Serine protease inhibitor</keyword>
<dbReference type="SUPFAM" id="SSF54654">
    <property type="entry name" value="CI-2 family of serine protease inhibitors"/>
    <property type="match status" value="1"/>
</dbReference>
<gene>
    <name evidence="5" type="primary">LOC116300282</name>
</gene>
<dbReference type="GO" id="GO:0009611">
    <property type="term" value="P:response to wounding"/>
    <property type="evidence" value="ECO:0007669"/>
    <property type="project" value="InterPro"/>
</dbReference>
<accession>A0A6P8I8T5</accession>
<keyword evidence="2" id="KW-0646">Protease inhibitor</keyword>
<evidence type="ECO:0000256" key="1">
    <source>
        <dbReference type="ARBA" id="ARBA00008210"/>
    </source>
</evidence>
<evidence type="ECO:0000313" key="5">
    <source>
        <dbReference type="RefSeq" id="XP_031564979.1"/>
    </source>
</evidence>
<dbReference type="Proteomes" id="UP000515163">
    <property type="component" value="Unplaced"/>
</dbReference>
<dbReference type="AlphaFoldDB" id="A0A6P8I8T5"/>
<dbReference type="OrthoDB" id="10013825at2759"/>
<keyword evidence="4" id="KW-1185">Reference proteome</keyword>